<reference evidence="2" key="2">
    <citation type="submission" date="2020-09" db="EMBL/GenBank/DDBJ databases">
        <authorList>
            <person name="Sun Q."/>
            <person name="Kim S."/>
        </authorList>
    </citation>
    <scope>NUCLEOTIDE SEQUENCE</scope>
    <source>
        <strain evidence="2">KCTC 42651</strain>
    </source>
</reference>
<feature type="compositionally biased region" description="Low complexity" evidence="1">
    <location>
        <begin position="19"/>
        <end position="38"/>
    </location>
</feature>
<feature type="region of interest" description="Disordered" evidence="1">
    <location>
        <begin position="19"/>
        <end position="47"/>
    </location>
</feature>
<accession>A0A918XTX6</accession>
<evidence type="ECO:0000256" key="1">
    <source>
        <dbReference type="SAM" id="MobiDB-lite"/>
    </source>
</evidence>
<keyword evidence="3" id="KW-1185">Reference proteome</keyword>
<dbReference type="AlphaFoldDB" id="A0A918XTX6"/>
<name>A0A918XTX6_9PROT</name>
<gene>
    <name evidence="2" type="ORF">GCM10017083_33890</name>
</gene>
<organism evidence="2 3">
    <name type="scientific">Thalassobaculum fulvum</name>
    <dbReference type="NCBI Taxonomy" id="1633335"/>
    <lineage>
        <taxon>Bacteria</taxon>
        <taxon>Pseudomonadati</taxon>
        <taxon>Pseudomonadota</taxon>
        <taxon>Alphaproteobacteria</taxon>
        <taxon>Rhodospirillales</taxon>
        <taxon>Thalassobaculaceae</taxon>
        <taxon>Thalassobaculum</taxon>
    </lineage>
</organism>
<sequence length="254" mass="25861">MLAPVDIAGTSSPAVAVAAGTGRAVASPPATASTTGSGLRQAVPHDSQFLTVEPDGRDDISFQDRLRHALRTVFAAVQKPDEAAEAAERALQAAAEALDGASASEGFLVQIRIVGVDVAFSDQGAGDEAAYASYRRLGVEIGVARDGAVRAEDTSVVGLDGRSFGLTAEQTRTGLSTGHYRLVETGGGSLSTAARERLEAAQTGLARVKATQDALKAFRSGDSDPLKKLLVDGESPAGGKFGAVFPGIGALAIN</sequence>
<dbReference type="EMBL" id="BMZS01000008">
    <property type="protein sequence ID" value="GHD55248.1"/>
    <property type="molecule type" value="Genomic_DNA"/>
</dbReference>
<protein>
    <submittedName>
        <fullName evidence="2">Uncharacterized protein</fullName>
    </submittedName>
</protein>
<dbReference type="Proteomes" id="UP000630353">
    <property type="component" value="Unassembled WGS sequence"/>
</dbReference>
<reference evidence="2" key="1">
    <citation type="journal article" date="2014" name="Int. J. Syst. Evol. Microbiol.">
        <title>Complete genome sequence of Corynebacterium casei LMG S-19264T (=DSM 44701T), isolated from a smear-ripened cheese.</title>
        <authorList>
            <consortium name="US DOE Joint Genome Institute (JGI-PGF)"/>
            <person name="Walter F."/>
            <person name="Albersmeier A."/>
            <person name="Kalinowski J."/>
            <person name="Ruckert C."/>
        </authorList>
    </citation>
    <scope>NUCLEOTIDE SEQUENCE</scope>
    <source>
        <strain evidence="2">KCTC 42651</strain>
    </source>
</reference>
<evidence type="ECO:0000313" key="2">
    <source>
        <dbReference type="EMBL" id="GHD55248.1"/>
    </source>
</evidence>
<comment type="caution">
    <text evidence="2">The sequence shown here is derived from an EMBL/GenBank/DDBJ whole genome shotgun (WGS) entry which is preliminary data.</text>
</comment>
<proteinExistence type="predicted"/>
<evidence type="ECO:0000313" key="3">
    <source>
        <dbReference type="Proteomes" id="UP000630353"/>
    </source>
</evidence>